<protein>
    <submittedName>
        <fullName evidence="2">Plasmid pRiA4b ORF-3 family protein</fullName>
    </submittedName>
</protein>
<dbReference type="PANTHER" id="PTHR41878">
    <property type="entry name" value="LEXA REPRESSOR-RELATED"/>
    <property type="match status" value="1"/>
</dbReference>
<dbReference type="EMBL" id="JBHUIT010000031">
    <property type="protein sequence ID" value="MFD2257592.1"/>
    <property type="molecule type" value="Genomic_DNA"/>
</dbReference>
<feature type="domain" description="Plasmid pRiA4b Orf3-like" evidence="1">
    <location>
        <begin position="11"/>
        <end position="153"/>
    </location>
</feature>
<evidence type="ECO:0000313" key="2">
    <source>
        <dbReference type="EMBL" id="MFD2257592.1"/>
    </source>
</evidence>
<evidence type="ECO:0000259" key="1">
    <source>
        <dbReference type="Pfam" id="PF07929"/>
    </source>
</evidence>
<dbReference type="Proteomes" id="UP001597375">
    <property type="component" value="Unassembled WGS sequence"/>
</dbReference>
<reference evidence="3" key="1">
    <citation type="journal article" date="2019" name="Int. J. Syst. Evol. Microbiol.">
        <title>The Global Catalogue of Microorganisms (GCM) 10K type strain sequencing project: providing services to taxonomists for standard genome sequencing and annotation.</title>
        <authorList>
            <consortium name="The Broad Institute Genomics Platform"/>
            <consortium name="The Broad Institute Genome Sequencing Center for Infectious Disease"/>
            <person name="Wu L."/>
            <person name="Ma J."/>
        </authorList>
    </citation>
    <scope>NUCLEOTIDE SEQUENCE [LARGE SCALE GENOMIC DNA]</scope>
    <source>
        <strain evidence="3">CGMCC 4.7106</strain>
    </source>
</reference>
<dbReference type="RefSeq" id="WP_386820906.1">
    <property type="nucleotide sequence ID" value="NZ_JBHUIT010000031.1"/>
</dbReference>
<proteinExistence type="predicted"/>
<organism evidence="2 3">
    <name type="scientific">Luteolibacter algae</name>
    <dbReference type="NCBI Taxonomy" id="454151"/>
    <lineage>
        <taxon>Bacteria</taxon>
        <taxon>Pseudomonadati</taxon>
        <taxon>Verrucomicrobiota</taxon>
        <taxon>Verrucomicrobiia</taxon>
        <taxon>Verrucomicrobiales</taxon>
        <taxon>Verrucomicrobiaceae</taxon>
        <taxon>Luteolibacter</taxon>
    </lineage>
</organism>
<dbReference type="Gene3D" id="3.10.290.30">
    <property type="entry name" value="MM3350-like"/>
    <property type="match status" value="1"/>
</dbReference>
<dbReference type="SUPFAM" id="SSF159941">
    <property type="entry name" value="MM3350-like"/>
    <property type="match status" value="1"/>
</dbReference>
<dbReference type="Pfam" id="PF07929">
    <property type="entry name" value="PRiA4_ORF3"/>
    <property type="match status" value="1"/>
</dbReference>
<gene>
    <name evidence="2" type="ORF">ACFSSA_12990</name>
</gene>
<accession>A0ABW5D9I3</accession>
<dbReference type="InterPro" id="IPR012912">
    <property type="entry name" value="Plasmid_pRiA4b_Orf3-like"/>
</dbReference>
<sequence length="184" mass="21153">MAKKSDLERVVVKVFTYGIQPKIWRQFSISTSVNFLQLSDAIQAAMGWENKHPHEFRHGKGKRLVDVIGPVGLEDQTLGEFQDELKLTVADYLGRKRLPLRMLYRYDFADEWIHEIVFEKRVEGEGGPQMIAGERACPPEDFGGAFQFMQALAGEIEWANPGYEPEKFDISSVDFEKKVTKKRK</sequence>
<evidence type="ECO:0000313" key="3">
    <source>
        <dbReference type="Proteomes" id="UP001597375"/>
    </source>
</evidence>
<dbReference type="InterPro" id="IPR024047">
    <property type="entry name" value="MM3350-like_sf"/>
</dbReference>
<comment type="caution">
    <text evidence="2">The sequence shown here is derived from an EMBL/GenBank/DDBJ whole genome shotgun (WGS) entry which is preliminary data.</text>
</comment>
<name>A0ABW5D9I3_9BACT</name>
<dbReference type="PANTHER" id="PTHR41878:SF1">
    <property type="entry name" value="TNPR PROTEIN"/>
    <property type="match status" value="1"/>
</dbReference>
<keyword evidence="3" id="KW-1185">Reference proteome</keyword>